<dbReference type="RefSeq" id="WP_377965753.1">
    <property type="nucleotide sequence ID" value="NZ_JBHZOL010000082.1"/>
</dbReference>
<dbReference type="InterPro" id="IPR057666">
    <property type="entry name" value="DrpA_SLOG"/>
</dbReference>
<gene>
    <name evidence="4" type="primary">dprA</name>
    <name evidence="4" type="ORF">ACFVKH_13145</name>
</gene>
<name>A0ABW6IHZ1_9CYAN</name>
<dbReference type="EMBL" id="JBHZOL010000082">
    <property type="protein sequence ID" value="MFE4107235.1"/>
    <property type="molecule type" value="Genomic_DNA"/>
</dbReference>
<comment type="similarity">
    <text evidence="1">Belongs to the DprA/Smf family.</text>
</comment>
<evidence type="ECO:0000259" key="3">
    <source>
        <dbReference type="Pfam" id="PF17782"/>
    </source>
</evidence>
<feature type="domain" description="DprA winged helix" evidence="3">
    <location>
        <begin position="302"/>
        <end position="361"/>
    </location>
</feature>
<dbReference type="InterPro" id="IPR010994">
    <property type="entry name" value="RuvA_2-like"/>
</dbReference>
<dbReference type="NCBIfam" id="TIGR00732">
    <property type="entry name" value="dprA"/>
    <property type="match status" value="1"/>
</dbReference>
<evidence type="ECO:0000313" key="4">
    <source>
        <dbReference type="EMBL" id="MFE4107235.1"/>
    </source>
</evidence>
<proteinExistence type="inferred from homology"/>
<organism evidence="4 5">
    <name type="scientific">Almyronema epifaneia S1</name>
    <dbReference type="NCBI Taxonomy" id="2991925"/>
    <lineage>
        <taxon>Bacteria</taxon>
        <taxon>Bacillati</taxon>
        <taxon>Cyanobacteriota</taxon>
        <taxon>Cyanophyceae</taxon>
        <taxon>Nodosilineales</taxon>
        <taxon>Nodosilineaceae</taxon>
        <taxon>Almyronema</taxon>
        <taxon>Almyronema epifaneia</taxon>
    </lineage>
</organism>
<reference evidence="4 5" key="1">
    <citation type="submission" date="2024-10" db="EMBL/GenBank/DDBJ databases">
        <authorList>
            <person name="Ratan Roy A."/>
            <person name="Morales Sandoval P.H."/>
            <person name="De Los Santos Villalobos S."/>
            <person name="Chakraborty S."/>
            <person name="Mukherjee J."/>
        </authorList>
    </citation>
    <scope>NUCLEOTIDE SEQUENCE [LARGE SCALE GENOMIC DNA]</scope>
    <source>
        <strain evidence="4 5">S1</strain>
    </source>
</reference>
<dbReference type="SUPFAM" id="SSF102405">
    <property type="entry name" value="MCP/YpsA-like"/>
    <property type="match status" value="1"/>
</dbReference>
<dbReference type="Pfam" id="PF17782">
    <property type="entry name" value="WHD_DprA"/>
    <property type="match status" value="1"/>
</dbReference>
<protein>
    <submittedName>
        <fullName evidence="4">DNA-processing protein DprA</fullName>
    </submittedName>
</protein>
<dbReference type="InterPro" id="IPR041614">
    <property type="entry name" value="DprA_WH"/>
</dbReference>
<dbReference type="Pfam" id="PF02481">
    <property type="entry name" value="DNA_processg_A"/>
    <property type="match status" value="1"/>
</dbReference>
<evidence type="ECO:0000313" key="5">
    <source>
        <dbReference type="Proteomes" id="UP001600165"/>
    </source>
</evidence>
<dbReference type="InterPro" id="IPR003488">
    <property type="entry name" value="DprA"/>
</dbReference>
<comment type="caution">
    <text evidence="4">The sequence shown here is derived from an EMBL/GenBank/DDBJ whole genome shotgun (WGS) entry which is preliminary data.</text>
</comment>
<sequence length="367" mass="39593">MVDEKAYWLAWSGISGIGPVLLKRIYEQFGSLKTAWTAPSETLQQVEGIGRQLAETILKSRSQSEPEALLSQHLERGETFITPTDADYPSLLFEIADPPPVLYYRGQLQAAIAQLSGLPVGLVGTRSPSDYGKRWTRKLTQGLVQQGCVIISGLADGIDAVAHQQCLAQQGLTIAVLGTGVDVVYPLANRRLYEQIAAEGLLLSEYPLGTAPSRSHFPQRNRIIAGLSRAIIVTEAPQRSGALITARLANEYGRDVYVLPCSLDNSRGLGCLALINQGGQPILSVDMLLTQLGKMPPMPTAAPSKPLPELEPTLAQVMASVTDEPLALDKIVQKAGLATGAVLSALMQLELLELVSQLPGMHYQRRL</sequence>
<dbReference type="PANTHER" id="PTHR43022">
    <property type="entry name" value="PROTEIN SMF"/>
    <property type="match status" value="1"/>
</dbReference>
<dbReference type="SUPFAM" id="SSF47781">
    <property type="entry name" value="RuvA domain 2-like"/>
    <property type="match status" value="1"/>
</dbReference>
<accession>A0ABW6IHZ1</accession>
<dbReference type="Pfam" id="PF14520">
    <property type="entry name" value="HHH_5"/>
    <property type="match status" value="1"/>
</dbReference>
<evidence type="ECO:0000256" key="1">
    <source>
        <dbReference type="ARBA" id="ARBA00006525"/>
    </source>
</evidence>
<feature type="domain" description="Smf/DprA SLOG" evidence="2">
    <location>
        <begin position="80"/>
        <end position="292"/>
    </location>
</feature>
<dbReference type="Gene3D" id="3.40.50.450">
    <property type="match status" value="1"/>
</dbReference>
<keyword evidence="5" id="KW-1185">Reference proteome</keyword>
<dbReference type="PANTHER" id="PTHR43022:SF1">
    <property type="entry name" value="PROTEIN SMF"/>
    <property type="match status" value="1"/>
</dbReference>
<evidence type="ECO:0000259" key="2">
    <source>
        <dbReference type="Pfam" id="PF02481"/>
    </source>
</evidence>
<dbReference type="Proteomes" id="UP001600165">
    <property type="component" value="Unassembled WGS sequence"/>
</dbReference>